<protein>
    <submittedName>
        <fullName evidence="12">Endonuclease/exonuclease/phosphatase</fullName>
    </submittedName>
</protein>
<proteinExistence type="predicted"/>
<comment type="cofactor">
    <cofactor evidence="2">
        <name>Mg(2+)</name>
        <dbReference type="ChEBI" id="CHEBI:18420"/>
    </cofactor>
</comment>
<evidence type="ECO:0000256" key="9">
    <source>
        <dbReference type="ARBA" id="ARBA00023204"/>
    </source>
</evidence>
<evidence type="ECO:0000259" key="11">
    <source>
        <dbReference type="Pfam" id="PF03372"/>
    </source>
</evidence>
<dbReference type="CDD" id="cd09080">
    <property type="entry name" value="TDP2"/>
    <property type="match status" value="1"/>
</dbReference>
<keyword evidence="9" id="KW-0234">DNA repair</keyword>
<comment type="cofactor">
    <cofactor evidence="1">
        <name>Mn(2+)</name>
        <dbReference type="ChEBI" id="CHEBI:29035"/>
    </cofactor>
</comment>
<evidence type="ECO:0000256" key="6">
    <source>
        <dbReference type="ARBA" id="ARBA00022763"/>
    </source>
</evidence>
<dbReference type="EMBL" id="JARVKF010000168">
    <property type="protein sequence ID" value="KAK9421592.1"/>
    <property type="molecule type" value="Genomic_DNA"/>
</dbReference>
<evidence type="ECO:0000256" key="3">
    <source>
        <dbReference type="ARBA" id="ARBA00004322"/>
    </source>
</evidence>
<evidence type="ECO:0000256" key="4">
    <source>
        <dbReference type="ARBA" id="ARBA00022722"/>
    </source>
</evidence>
<dbReference type="Pfam" id="PF03372">
    <property type="entry name" value="Exo_endo_phos"/>
    <property type="match status" value="1"/>
</dbReference>
<accession>A0ABR2V3U5</accession>
<reference evidence="12 13" key="1">
    <citation type="journal article" date="2024" name="J. Plant Pathol.">
        <title>Sequence and assembly of the genome of Seiridium unicorne, isolate CBS 538.82, causal agent of cypress canker disease.</title>
        <authorList>
            <person name="Scali E."/>
            <person name="Rocca G.D."/>
            <person name="Danti R."/>
            <person name="Garbelotto M."/>
            <person name="Barberini S."/>
            <person name="Baroncelli R."/>
            <person name="Emiliani G."/>
        </authorList>
    </citation>
    <scope>NUCLEOTIDE SEQUENCE [LARGE SCALE GENOMIC DNA]</scope>
    <source>
        <strain evidence="12 13">BM-138-508</strain>
    </source>
</reference>
<keyword evidence="8" id="KW-0460">Magnesium</keyword>
<evidence type="ECO:0000256" key="7">
    <source>
        <dbReference type="ARBA" id="ARBA00022801"/>
    </source>
</evidence>
<comment type="subcellular location">
    <subcellularLocation>
        <location evidence="3">Nucleus</location>
        <location evidence="3">PML body</location>
    </subcellularLocation>
</comment>
<dbReference type="InterPro" id="IPR051547">
    <property type="entry name" value="TDP2-like"/>
</dbReference>
<dbReference type="Gene3D" id="3.60.10.10">
    <property type="entry name" value="Endonuclease/exonuclease/phosphatase"/>
    <property type="match status" value="1"/>
</dbReference>
<feature type="domain" description="Endonuclease/exonuclease/phosphatase" evidence="11">
    <location>
        <begin position="94"/>
        <end position="327"/>
    </location>
</feature>
<comment type="caution">
    <text evidence="12">The sequence shown here is derived from an EMBL/GenBank/DDBJ whole genome shotgun (WGS) entry which is preliminary data.</text>
</comment>
<keyword evidence="6" id="KW-0227">DNA damage</keyword>
<dbReference type="SUPFAM" id="SSF56219">
    <property type="entry name" value="DNase I-like"/>
    <property type="match status" value="1"/>
</dbReference>
<keyword evidence="12" id="KW-0255">Endonuclease</keyword>
<evidence type="ECO:0000256" key="10">
    <source>
        <dbReference type="ARBA" id="ARBA00023242"/>
    </source>
</evidence>
<name>A0ABR2V3U5_9PEZI</name>
<evidence type="ECO:0000256" key="1">
    <source>
        <dbReference type="ARBA" id="ARBA00001936"/>
    </source>
</evidence>
<sequence>MDEIVQKAIAHNEASRKTSVPWKADEPYSQQHFLFNKTKQEWESQTAASATGETVSPSDSPAIARLALYAWNVDFMLPYAESRMEAALSTLQNLTSQIPSTTAVVIYLQECLQLDLDTISKQPWIRERFAVTDLTGENWASGYYGTTTLVDRRLPITALFRVHYEKTRMERDGLFVDVLMGKARDKKVRLCNSHLESLATMPPYRPPQVEVIARFLKEGGVDAGVAAGDFNAIQDFDRTLHSDNGLKDAYLELGGKEDSDEGYTWGQQAATSLRDQFGCSRMDKVYFTGALELKGFERFGADVQLEDQRQREKLVALGFEKPWITDHLGIRAELQINE</sequence>
<dbReference type="PANTHER" id="PTHR15822:SF4">
    <property type="entry name" value="TYROSYL-DNA PHOSPHODIESTERASE 2"/>
    <property type="match status" value="1"/>
</dbReference>
<evidence type="ECO:0000313" key="12">
    <source>
        <dbReference type="EMBL" id="KAK9421592.1"/>
    </source>
</evidence>
<organism evidence="12 13">
    <name type="scientific">Seiridium unicorne</name>
    <dbReference type="NCBI Taxonomy" id="138068"/>
    <lineage>
        <taxon>Eukaryota</taxon>
        <taxon>Fungi</taxon>
        <taxon>Dikarya</taxon>
        <taxon>Ascomycota</taxon>
        <taxon>Pezizomycotina</taxon>
        <taxon>Sordariomycetes</taxon>
        <taxon>Xylariomycetidae</taxon>
        <taxon>Amphisphaeriales</taxon>
        <taxon>Sporocadaceae</taxon>
        <taxon>Seiridium</taxon>
    </lineage>
</organism>
<gene>
    <name evidence="12" type="ORF">SUNI508_05522</name>
</gene>
<evidence type="ECO:0000256" key="2">
    <source>
        <dbReference type="ARBA" id="ARBA00001946"/>
    </source>
</evidence>
<keyword evidence="4" id="KW-0540">Nuclease</keyword>
<dbReference type="Proteomes" id="UP001408356">
    <property type="component" value="Unassembled WGS sequence"/>
</dbReference>
<evidence type="ECO:0000256" key="8">
    <source>
        <dbReference type="ARBA" id="ARBA00022842"/>
    </source>
</evidence>
<dbReference type="InterPro" id="IPR005135">
    <property type="entry name" value="Endo/exonuclease/phosphatase"/>
</dbReference>
<keyword evidence="5" id="KW-0479">Metal-binding</keyword>
<dbReference type="GO" id="GO:0004519">
    <property type="term" value="F:endonuclease activity"/>
    <property type="evidence" value="ECO:0007669"/>
    <property type="project" value="UniProtKB-KW"/>
</dbReference>
<dbReference type="PANTHER" id="PTHR15822">
    <property type="entry name" value="TRAF AND TNF RECEPTOR-ASSOCIATED PROTEIN"/>
    <property type="match status" value="1"/>
</dbReference>
<evidence type="ECO:0000313" key="13">
    <source>
        <dbReference type="Proteomes" id="UP001408356"/>
    </source>
</evidence>
<keyword evidence="10" id="KW-0539">Nucleus</keyword>
<keyword evidence="13" id="KW-1185">Reference proteome</keyword>
<keyword evidence="7" id="KW-0378">Hydrolase</keyword>
<evidence type="ECO:0000256" key="5">
    <source>
        <dbReference type="ARBA" id="ARBA00022723"/>
    </source>
</evidence>
<dbReference type="InterPro" id="IPR036691">
    <property type="entry name" value="Endo/exonu/phosph_ase_sf"/>
</dbReference>